<dbReference type="SMART" id="SM00530">
    <property type="entry name" value="HTH_XRE"/>
    <property type="match status" value="1"/>
</dbReference>
<dbReference type="CDD" id="cd00093">
    <property type="entry name" value="HTH_XRE"/>
    <property type="match status" value="1"/>
</dbReference>
<evidence type="ECO:0000259" key="3">
    <source>
        <dbReference type="PROSITE" id="PS50943"/>
    </source>
</evidence>
<dbReference type="RefSeq" id="WP_244411659.1">
    <property type="nucleotide sequence ID" value="NZ_AP025564.1"/>
</dbReference>
<gene>
    <name evidence="4" type="ORF">CE91St30_05480</name>
</gene>
<dbReference type="Pfam" id="PF01381">
    <property type="entry name" value="HTH_3"/>
    <property type="match status" value="1"/>
</dbReference>
<protein>
    <recommendedName>
        <fullName evidence="3">HTH cro/C1-type domain-containing protein</fullName>
    </recommendedName>
</protein>
<dbReference type="Proteomes" id="UP001320544">
    <property type="component" value="Chromosome"/>
</dbReference>
<evidence type="ECO:0000313" key="5">
    <source>
        <dbReference type="Proteomes" id="UP001320544"/>
    </source>
</evidence>
<dbReference type="InterPro" id="IPR010982">
    <property type="entry name" value="Lambda_DNA-bd_dom_sf"/>
</dbReference>
<evidence type="ECO:0000256" key="1">
    <source>
        <dbReference type="ARBA" id="ARBA00023125"/>
    </source>
</evidence>
<feature type="transmembrane region" description="Helical" evidence="2">
    <location>
        <begin position="100"/>
        <end position="122"/>
    </location>
</feature>
<name>A0ABN6MB24_9ACTN</name>
<dbReference type="PANTHER" id="PTHR46558:SF4">
    <property type="entry name" value="DNA-BIDING PHAGE PROTEIN"/>
    <property type="match status" value="1"/>
</dbReference>
<keyword evidence="2" id="KW-1133">Transmembrane helix</keyword>
<dbReference type="EMBL" id="AP025564">
    <property type="protein sequence ID" value="BDE95215.1"/>
    <property type="molecule type" value="Genomic_DNA"/>
</dbReference>
<dbReference type="SUPFAM" id="SSF47413">
    <property type="entry name" value="lambda repressor-like DNA-binding domains"/>
    <property type="match status" value="1"/>
</dbReference>
<accession>A0ABN6MB24</accession>
<feature type="transmembrane region" description="Helical" evidence="2">
    <location>
        <begin position="296"/>
        <end position="315"/>
    </location>
</feature>
<reference evidence="4 5" key="1">
    <citation type="submission" date="2022-01" db="EMBL/GenBank/DDBJ databases">
        <title>Novel bile acid biosynthetic pathways are enriched in the microbiome of centenarians.</title>
        <authorList>
            <person name="Sato Y."/>
            <person name="Atarashi K."/>
            <person name="Plichta R.D."/>
            <person name="Arai Y."/>
            <person name="Sasajima S."/>
            <person name="Kearney M.S."/>
            <person name="Suda W."/>
            <person name="Takeshita K."/>
            <person name="Sasaki T."/>
            <person name="Okamoto S."/>
            <person name="Skelly N.A."/>
            <person name="Okamura Y."/>
            <person name="Vlamakis H."/>
            <person name="Li Y."/>
            <person name="Tanoue T."/>
            <person name="Takei H."/>
            <person name="Nittono H."/>
            <person name="Narushima S."/>
            <person name="Irie J."/>
            <person name="Itoh H."/>
            <person name="Moriya K."/>
            <person name="Sugiura Y."/>
            <person name="Suematsu M."/>
            <person name="Moritoki N."/>
            <person name="Shibata S."/>
            <person name="Littman R.D."/>
            <person name="Fischbach A.M."/>
            <person name="Uwamino Y."/>
            <person name="Inoue T."/>
            <person name="Honda A."/>
            <person name="Hattori M."/>
            <person name="Murai T."/>
            <person name="Xavier J.R."/>
            <person name="Hirose N."/>
            <person name="Honda K."/>
        </authorList>
    </citation>
    <scope>NUCLEOTIDE SEQUENCE [LARGE SCALE GENOMIC DNA]</scope>
    <source>
        <strain evidence="4 5">CE91-St30</strain>
    </source>
</reference>
<evidence type="ECO:0000313" key="4">
    <source>
        <dbReference type="EMBL" id="BDE95215.1"/>
    </source>
</evidence>
<sequence length="322" mass="35236">MSFRDNLQHLRATRNMTQEQLAMLLGVSRQSVSKWEAERAYPEMDKLIRLCELFECTLDELVLGDMTARPANPAASMPPRAAPQDVTGYDQAMRTFAWKLPLGIAVIVAGAALSVLFAGLTLVPGSAYQSYSSALMLVGAAVGIALIVPALFARREFRRSHPFVEDFYTAEQKSQARKAFSTGLVAGIALVMAGLASTIVLQPFPWLAGSVPLFFAALGAFFIVHGYLVKSCCDVERYNEKSLRGMNEAQIGALDDDLASRARQAKRTYGMYALIMGLSTVVGLVLLFVPALNARWWFWLAWPIGGILCGVVKAYRSVRSAK</sequence>
<keyword evidence="2" id="KW-0472">Membrane</keyword>
<dbReference type="PROSITE" id="PS50943">
    <property type="entry name" value="HTH_CROC1"/>
    <property type="match status" value="1"/>
</dbReference>
<feature type="transmembrane region" description="Helical" evidence="2">
    <location>
        <begin position="179"/>
        <end position="200"/>
    </location>
</feature>
<evidence type="ECO:0000256" key="2">
    <source>
        <dbReference type="SAM" id="Phobius"/>
    </source>
</evidence>
<proteinExistence type="predicted"/>
<feature type="transmembrane region" description="Helical" evidence="2">
    <location>
        <begin position="134"/>
        <end position="153"/>
    </location>
</feature>
<feature type="transmembrane region" description="Helical" evidence="2">
    <location>
        <begin position="269"/>
        <end position="290"/>
    </location>
</feature>
<dbReference type="InterPro" id="IPR001387">
    <property type="entry name" value="Cro/C1-type_HTH"/>
</dbReference>
<keyword evidence="2" id="KW-0812">Transmembrane</keyword>
<keyword evidence="1" id="KW-0238">DNA-binding</keyword>
<feature type="domain" description="HTH cro/C1-type" evidence="3">
    <location>
        <begin position="7"/>
        <end position="61"/>
    </location>
</feature>
<feature type="transmembrane region" description="Helical" evidence="2">
    <location>
        <begin position="206"/>
        <end position="229"/>
    </location>
</feature>
<organism evidence="4 5">
    <name type="scientific">Raoultibacter timonensis</name>
    <dbReference type="NCBI Taxonomy" id="1907662"/>
    <lineage>
        <taxon>Bacteria</taxon>
        <taxon>Bacillati</taxon>
        <taxon>Actinomycetota</taxon>
        <taxon>Coriobacteriia</taxon>
        <taxon>Eggerthellales</taxon>
        <taxon>Eggerthellaceae</taxon>
        <taxon>Raoultibacter</taxon>
    </lineage>
</organism>
<dbReference type="Gene3D" id="1.10.260.40">
    <property type="entry name" value="lambda repressor-like DNA-binding domains"/>
    <property type="match status" value="1"/>
</dbReference>
<dbReference type="PANTHER" id="PTHR46558">
    <property type="entry name" value="TRACRIPTIONAL REGULATORY PROTEIN-RELATED-RELATED"/>
    <property type="match status" value="1"/>
</dbReference>
<keyword evidence="5" id="KW-1185">Reference proteome</keyword>